<dbReference type="PRINTS" id="PR00445">
    <property type="entry name" value="HUPFHYPC"/>
</dbReference>
<reference evidence="2 3" key="1">
    <citation type="journal article" date="2016" name="Int. J. Syst. Evol. Microbiol.">
        <title>Caldimicrobium thiodismutans sp. nov., a sulfur-disproportionating bacterium isolated from a hot spring, and emended description of the genus Caldimicrobium.</title>
        <authorList>
            <person name="Kojima H."/>
            <person name="Umezawa K."/>
            <person name="Fukui M."/>
        </authorList>
    </citation>
    <scope>NUCLEOTIDE SEQUENCE [LARGE SCALE GENOMIC DNA]</scope>
    <source>
        <strain evidence="2 3">TF1</strain>
    </source>
</reference>
<dbReference type="NCBIfam" id="TIGR00074">
    <property type="entry name" value="hypC_hupF"/>
    <property type="match status" value="1"/>
</dbReference>
<dbReference type="Pfam" id="PF01455">
    <property type="entry name" value="HupF_HypC"/>
    <property type="match status" value="1"/>
</dbReference>
<organism evidence="2 3">
    <name type="scientific">Caldimicrobium thiodismutans</name>
    <dbReference type="NCBI Taxonomy" id="1653476"/>
    <lineage>
        <taxon>Bacteria</taxon>
        <taxon>Pseudomonadati</taxon>
        <taxon>Thermodesulfobacteriota</taxon>
        <taxon>Thermodesulfobacteria</taxon>
        <taxon>Thermodesulfobacteriales</taxon>
        <taxon>Thermodesulfobacteriaceae</taxon>
        <taxon>Caldimicrobium</taxon>
    </lineage>
</organism>
<protein>
    <submittedName>
        <fullName evidence="2">Hydrogenase assembly protein HupF</fullName>
    </submittedName>
</protein>
<evidence type="ECO:0000313" key="3">
    <source>
        <dbReference type="Proteomes" id="UP000068196"/>
    </source>
</evidence>
<reference evidence="3" key="2">
    <citation type="journal article" date="2016" name="Int. J. Syst. Evol. Microbiol.">
        <title>Caldimicrobium thiodismutans sp. nov., a sulfur-disproportionating bacterium isolated from a hot spring.</title>
        <authorList>
            <person name="Kojima H."/>
            <person name="Umezawa K."/>
            <person name="Fukui M."/>
        </authorList>
    </citation>
    <scope>NUCLEOTIDE SEQUENCE [LARGE SCALE GENOMIC DNA]</scope>
    <source>
        <strain evidence="3">TF1</strain>
    </source>
</reference>
<dbReference type="GO" id="GO:1902670">
    <property type="term" value="F:carbon dioxide binding"/>
    <property type="evidence" value="ECO:0007669"/>
    <property type="project" value="TreeGrafter"/>
</dbReference>
<dbReference type="PATRIC" id="fig|1653476.3.peg.1406"/>
<accession>A0A0U4W3Q4</accession>
<dbReference type="Gene3D" id="2.30.30.140">
    <property type="match status" value="1"/>
</dbReference>
<dbReference type="GO" id="GO:0051604">
    <property type="term" value="P:protein maturation"/>
    <property type="evidence" value="ECO:0007669"/>
    <property type="project" value="TreeGrafter"/>
</dbReference>
<proteinExistence type="inferred from homology"/>
<dbReference type="KEGG" id="cthi:THC_1357"/>
<dbReference type="SUPFAM" id="SSF159127">
    <property type="entry name" value="HupF/HypC-like"/>
    <property type="match status" value="1"/>
</dbReference>
<dbReference type="EMBL" id="AP014945">
    <property type="protein sequence ID" value="BAU23723.1"/>
    <property type="molecule type" value="Genomic_DNA"/>
</dbReference>
<dbReference type="PANTHER" id="PTHR35177:SF2">
    <property type="entry name" value="HYDROGENASE MATURATION FACTOR HYBG"/>
    <property type="match status" value="1"/>
</dbReference>
<evidence type="ECO:0000313" key="2">
    <source>
        <dbReference type="EMBL" id="BAU23723.1"/>
    </source>
</evidence>
<dbReference type="AlphaFoldDB" id="A0A0U4W3Q4"/>
<sequence length="76" mass="8475">MCLAYPYQILEITGPFTAKASVDGVTKEIYISLIGEPLKPGDWVLVHVGFAIQKVDETLAFETLKNYHDLFSEDSP</sequence>
<comment type="similarity">
    <text evidence="1">Belongs to the HupF/HypC family.</text>
</comment>
<dbReference type="STRING" id="1653476.THC_1357"/>
<dbReference type="GO" id="GO:0005506">
    <property type="term" value="F:iron ion binding"/>
    <property type="evidence" value="ECO:0007669"/>
    <property type="project" value="TreeGrafter"/>
</dbReference>
<gene>
    <name evidence="2" type="ORF">THC_1357</name>
</gene>
<dbReference type="Proteomes" id="UP000068196">
    <property type="component" value="Chromosome"/>
</dbReference>
<name>A0A0U4W3Q4_9BACT</name>
<keyword evidence="3" id="KW-1185">Reference proteome</keyword>
<dbReference type="RefSeq" id="WP_068515191.1">
    <property type="nucleotide sequence ID" value="NZ_AP014945.1"/>
</dbReference>
<dbReference type="OrthoDB" id="9806017at2"/>
<evidence type="ECO:0000256" key="1">
    <source>
        <dbReference type="ARBA" id="ARBA00006018"/>
    </source>
</evidence>
<dbReference type="InterPro" id="IPR001109">
    <property type="entry name" value="Hydrogenase_HupF/HypC"/>
</dbReference>
<dbReference type="PANTHER" id="PTHR35177">
    <property type="entry name" value="HYDROGENASE MATURATION FACTOR HYBG"/>
    <property type="match status" value="1"/>
</dbReference>